<evidence type="ECO:0000256" key="9">
    <source>
        <dbReference type="ARBA" id="ARBA00023136"/>
    </source>
</evidence>
<feature type="non-terminal residue" evidence="13">
    <location>
        <position position="766"/>
    </location>
</feature>
<name>A0AAN8UJA5_9MAGN</name>
<evidence type="ECO:0000313" key="14">
    <source>
        <dbReference type="Proteomes" id="UP001370490"/>
    </source>
</evidence>
<comment type="function">
    <text evidence="10">Potassium transporter.</text>
</comment>
<feature type="transmembrane region" description="Helical" evidence="10">
    <location>
        <begin position="102"/>
        <end position="123"/>
    </location>
</feature>
<comment type="caution">
    <text evidence="10">Lacks conserved residue(s) required for the propagation of feature annotation.</text>
</comment>
<comment type="caution">
    <text evidence="13">The sequence shown here is derived from an EMBL/GenBank/DDBJ whole genome shotgun (WGS) entry which is preliminary data.</text>
</comment>
<feature type="transmembrane region" description="Helical" evidence="10">
    <location>
        <begin position="427"/>
        <end position="449"/>
    </location>
</feature>
<organism evidence="13 14">
    <name type="scientific">Dillenia turbinata</name>
    <dbReference type="NCBI Taxonomy" id="194707"/>
    <lineage>
        <taxon>Eukaryota</taxon>
        <taxon>Viridiplantae</taxon>
        <taxon>Streptophyta</taxon>
        <taxon>Embryophyta</taxon>
        <taxon>Tracheophyta</taxon>
        <taxon>Spermatophyta</taxon>
        <taxon>Magnoliopsida</taxon>
        <taxon>eudicotyledons</taxon>
        <taxon>Gunneridae</taxon>
        <taxon>Pentapetalae</taxon>
        <taxon>Dilleniales</taxon>
        <taxon>Dilleniaceae</taxon>
        <taxon>Dillenia</taxon>
    </lineage>
</organism>
<feature type="transmembrane region" description="Helical" evidence="10">
    <location>
        <begin position="491"/>
        <end position="511"/>
    </location>
</feature>
<feature type="domain" description="K+ potassium transporter integral membrane" evidence="11">
    <location>
        <begin position="68"/>
        <end position="554"/>
    </location>
</feature>
<evidence type="ECO:0000256" key="6">
    <source>
        <dbReference type="ARBA" id="ARBA00022958"/>
    </source>
</evidence>
<evidence type="ECO:0000256" key="2">
    <source>
        <dbReference type="ARBA" id="ARBA00008440"/>
    </source>
</evidence>
<dbReference type="PANTHER" id="PTHR30540">
    <property type="entry name" value="OSMOTIC STRESS POTASSIUM TRANSPORTER"/>
    <property type="match status" value="1"/>
</dbReference>
<protein>
    <recommendedName>
        <fullName evidence="10">Potassium transporter</fullName>
    </recommendedName>
</protein>
<gene>
    <name evidence="13" type="ORF">RJ641_021110</name>
</gene>
<evidence type="ECO:0000313" key="13">
    <source>
        <dbReference type="EMBL" id="KAK6913789.1"/>
    </source>
</evidence>
<evidence type="ECO:0000256" key="4">
    <source>
        <dbReference type="ARBA" id="ARBA00022538"/>
    </source>
</evidence>
<keyword evidence="7 10" id="KW-1133">Transmembrane helix</keyword>
<evidence type="ECO:0000256" key="1">
    <source>
        <dbReference type="ARBA" id="ARBA00004651"/>
    </source>
</evidence>
<keyword evidence="4 10" id="KW-0633">Potassium transport</keyword>
<keyword evidence="14" id="KW-1185">Reference proteome</keyword>
<dbReference type="Pfam" id="PF02705">
    <property type="entry name" value="K_trans"/>
    <property type="match status" value="1"/>
</dbReference>
<dbReference type="EMBL" id="JBAMMX010000026">
    <property type="protein sequence ID" value="KAK6913789.1"/>
    <property type="molecule type" value="Genomic_DNA"/>
</dbReference>
<dbReference type="InterPro" id="IPR003855">
    <property type="entry name" value="K+_transporter"/>
</dbReference>
<dbReference type="GO" id="GO:0005886">
    <property type="term" value="C:plasma membrane"/>
    <property type="evidence" value="ECO:0007669"/>
    <property type="project" value="UniProtKB-SubCell"/>
</dbReference>
<dbReference type="NCBIfam" id="TIGR00794">
    <property type="entry name" value="kup"/>
    <property type="match status" value="1"/>
</dbReference>
<accession>A0AAN8UJA5</accession>
<feature type="transmembrane region" description="Helical" evidence="10">
    <location>
        <begin position="308"/>
        <end position="327"/>
    </location>
</feature>
<sequence>MGEEAKCIEIEAVHEVKHEEQNQIRKSFRKNDLTNNDSFYLESNKIISNSNWSTNSCQGLDWGTTLKLAFQSIGIVYGDLGTSPLYVLPGVFPSGVQNTDDILGVLSLIIYSLTSILIIKYVFIVLSANDNGDGGTFALYSLLCRYAKVSFIPNQQPEDKEVSNYKIDVSNNRVLRATAVKSFLENSYYAKHILLFMTILGTSMIIGDGILTPCISVLSAVGGLKEATSSLNDNVIMWISVVILILLFQVQRFGTDKVGYSFAPILTLWFFFIGGIGLYNFVVHDPTVIKALNPWYIVQYFKRSKKDAWISLGGCVLCLTGAEALYADLGHFNVLSIQISTCALVFSSIILSYVGQASYLRNHPMDSANAFYRAVPKPMYWPMFVVAVLAAIIASQSLISASFSIVQQSTALGCFPRVKVVHTSSKYAGQVYVPEVNTLLMLACVGVTLGFKDTNQIGHAYGIAVISVFTLTSAFLILVMIMIWKANIFLVMLYALTIGALEILYFSSVLYKFPHGGYLPVAMSAFLVSVMYVWNYGYRKNYLYELQNKVPVVKLKEIASNPKVHRLPGLALFYTELVEGISPIFTHYISNIPALHSILVFITIKWLPIGKVPPEERFLFRRVEPYELAIFRCVVRYGYTDGRQEQGSFEQILVDNLKEFMKTDLLTSRRLESQRISTEVDVLDEVVSNGNDKVEKEIKFLDQQTLDGGITYLMGESEVVSSKGSSLFKRFVIDYAYGWLKRCVRQPDEVFKVPRRKLMKVGMVYE</sequence>
<comment type="subcellular location">
    <subcellularLocation>
        <location evidence="1">Cell membrane</location>
        <topology evidence="1">Multi-pass membrane protein</topology>
    </subcellularLocation>
    <subcellularLocation>
        <location evidence="10">Membrane</location>
        <topology evidence="10">Multi-pass membrane protein</topology>
    </subcellularLocation>
</comment>
<evidence type="ECO:0000256" key="3">
    <source>
        <dbReference type="ARBA" id="ARBA00022448"/>
    </source>
</evidence>
<feature type="transmembrane region" description="Helical" evidence="10">
    <location>
        <begin position="379"/>
        <end position="406"/>
    </location>
</feature>
<evidence type="ECO:0000256" key="8">
    <source>
        <dbReference type="ARBA" id="ARBA00023065"/>
    </source>
</evidence>
<keyword evidence="9 10" id="KW-0472">Membrane</keyword>
<feature type="transmembrane region" description="Helical" evidence="10">
    <location>
        <begin position="234"/>
        <end position="250"/>
    </location>
</feature>
<dbReference type="InterPro" id="IPR053951">
    <property type="entry name" value="K_trans_N"/>
</dbReference>
<keyword evidence="5 10" id="KW-0812">Transmembrane</keyword>
<evidence type="ECO:0000256" key="7">
    <source>
        <dbReference type="ARBA" id="ARBA00022989"/>
    </source>
</evidence>
<keyword evidence="8 10" id="KW-0406">Ion transport</keyword>
<evidence type="ECO:0000256" key="10">
    <source>
        <dbReference type="RuleBase" id="RU321113"/>
    </source>
</evidence>
<dbReference type="InterPro" id="IPR053952">
    <property type="entry name" value="K_trans_C"/>
</dbReference>
<feature type="transmembrane region" description="Helical" evidence="10">
    <location>
        <begin position="193"/>
        <end position="222"/>
    </location>
</feature>
<feature type="transmembrane region" description="Helical" evidence="10">
    <location>
        <begin position="461"/>
        <end position="484"/>
    </location>
</feature>
<feature type="domain" description="K+ potassium transporter C-terminal" evidence="12">
    <location>
        <begin position="568"/>
        <end position="766"/>
    </location>
</feature>
<keyword evidence="3" id="KW-0813">Transport</keyword>
<dbReference type="Pfam" id="PF22776">
    <property type="entry name" value="K_trans_C"/>
    <property type="match status" value="1"/>
</dbReference>
<dbReference type="AlphaFoldDB" id="A0AAN8UJA5"/>
<reference evidence="13 14" key="1">
    <citation type="submission" date="2023-12" db="EMBL/GenBank/DDBJ databases">
        <title>A high-quality genome assembly for Dillenia turbinata (Dilleniales).</title>
        <authorList>
            <person name="Chanderbali A."/>
        </authorList>
    </citation>
    <scope>NUCLEOTIDE SEQUENCE [LARGE SCALE GENOMIC DNA]</scope>
    <source>
        <strain evidence="13">LSX21</strain>
        <tissue evidence="13">Leaf</tissue>
    </source>
</reference>
<keyword evidence="6 10" id="KW-0630">Potassium</keyword>
<feature type="transmembrane region" description="Helical" evidence="10">
    <location>
        <begin position="517"/>
        <end position="534"/>
    </location>
</feature>
<evidence type="ECO:0000259" key="11">
    <source>
        <dbReference type="Pfam" id="PF02705"/>
    </source>
</evidence>
<comment type="similarity">
    <text evidence="2 10">Belongs to the HAK/KUP transporter (TC 2.A.72.3) family.</text>
</comment>
<evidence type="ECO:0000259" key="12">
    <source>
        <dbReference type="Pfam" id="PF22776"/>
    </source>
</evidence>
<dbReference type="PANTHER" id="PTHR30540:SF117">
    <property type="entry name" value="POTASSIUM TRANSPORTER"/>
    <property type="match status" value="1"/>
</dbReference>
<feature type="transmembrane region" description="Helical" evidence="10">
    <location>
        <begin position="339"/>
        <end position="359"/>
    </location>
</feature>
<feature type="transmembrane region" description="Helical" evidence="10">
    <location>
        <begin position="262"/>
        <end position="282"/>
    </location>
</feature>
<dbReference type="GO" id="GO:0015079">
    <property type="term" value="F:potassium ion transmembrane transporter activity"/>
    <property type="evidence" value="ECO:0007669"/>
    <property type="project" value="UniProtKB-UniRule"/>
</dbReference>
<dbReference type="Proteomes" id="UP001370490">
    <property type="component" value="Unassembled WGS sequence"/>
</dbReference>
<evidence type="ECO:0000256" key="5">
    <source>
        <dbReference type="ARBA" id="ARBA00022692"/>
    </source>
</evidence>
<proteinExistence type="inferred from homology"/>